<sequence>MSANSLGGSIVIAWGVLFANSFLVLFLFISSYTSLGRCLFLLFLFLQLTGAHLWMGVYSEHIYQAFTEQVLLKWFGNTFIVRVCFFYLRMEQRVDGYGRSGREGEPKSKLKTNAGQLYRGIGN</sequence>
<feature type="transmembrane region" description="Helical" evidence="1">
    <location>
        <begin position="70"/>
        <end position="88"/>
    </location>
</feature>
<organism evidence="2 3">
    <name type="scientific">Trichoderma longibrachiatum ATCC 18648</name>
    <dbReference type="NCBI Taxonomy" id="983965"/>
    <lineage>
        <taxon>Eukaryota</taxon>
        <taxon>Fungi</taxon>
        <taxon>Dikarya</taxon>
        <taxon>Ascomycota</taxon>
        <taxon>Pezizomycotina</taxon>
        <taxon>Sordariomycetes</taxon>
        <taxon>Hypocreomycetidae</taxon>
        <taxon>Hypocreales</taxon>
        <taxon>Hypocreaceae</taxon>
        <taxon>Trichoderma</taxon>
    </lineage>
</organism>
<dbReference type="EMBL" id="KZ679132">
    <property type="protein sequence ID" value="PTB76319.1"/>
    <property type="molecule type" value="Genomic_DNA"/>
</dbReference>
<keyword evidence="1" id="KW-0472">Membrane</keyword>
<protein>
    <submittedName>
        <fullName evidence="2">Uncharacterized protein</fullName>
    </submittedName>
</protein>
<accession>A0A2T4C424</accession>
<name>A0A2T4C424_TRILO</name>
<keyword evidence="1" id="KW-1133">Transmembrane helix</keyword>
<evidence type="ECO:0000313" key="3">
    <source>
        <dbReference type="Proteomes" id="UP000240760"/>
    </source>
</evidence>
<evidence type="ECO:0000313" key="2">
    <source>
        <dbReference type="EMBL" id="PTB76319.1"/>
    </source>
</evidence>
<dbReference type="AlphaFoldDB" id="A0A2T4C424"/>
<dbReference type="Proteomes" id="UP000240760">
    <property type="component" value="Unassembled WGS sequence"/>
</dbReference>
<evidence type="ECO:0000256" key="1">
    <source>
        <dbReference type="SAM" id="Phobius"/>
    </source>
</evidence>
<keyword evidence="1" id="KW-0812">Transmembrane</keyword>
<proteinExistence type="predicted"/>
<gene>
    <name evidence="2" type="ORF">M440DRAFT_318062</name>
</gene>
<feature type="transmembrane region" description="Helical" evidence="1">
    <location>
        <begin position="38"/>
        <end position="58"/>
    </location>
</feature>
<reference evidence="2 3" key="1">
    <citation type="submission" date="2016-07" db="EMBL/GenBank/DDBJ databases">
        <title>Multiple horizontal gene transfer events from other fungi enriched the ability of initially mycotrophic Trichoderma (Ascomycota) to feed on dead plant biomass.</title>
        <authorList>
            <consortium name="DOE Joint Genome Institute"/>
            <person name="Aerts A."/>
            <person name="Atanasova L."/>
            <person name="Chenthamara K."/>
            <person name="Zhang J."/>
            <person name="Grujic M."/>
            <person name="Henrissat B."/>
            <person name="Kuo A."/>
            <person name="Salamov A."/>
            <person name="Lipzen A."/>
            <person name="Labutti K."/>
            <person name="Barry K."/>
            <person name="Miao Y."/>
            <person name="Rahimi M.J."/>
            <person name="Shen Q."/>
            <person name="Grigoriev I.V."/>
            <person name="Kubicek C.P."/>
            <person name="Druzhinina I.S."/>
        </authorList>
    </citation>
    <scope>NUCLEOTIDE SEQUENCE [LARGE SCALE GENOMIC DNA]</scope>
    <source>
        <strain evidence="2 3">ATCC 18648</strain>
    </source>
</reference>
<keyword evidence="3" id="KW-1185">Reference proteome</keyword>
<feature type="transmembrane region" description="Helical" evidence="1">
    <location>
        <begin position="6"/>
        <end position="29"/>
    </location>
</feature>